<dbReference type="GO" id="GO:0019005">
    <property type="term" value="C:SCF ubiquitin ligase complex"/>
    <property type="evidence" value="ECO:0007669"/>
    <property type="project" value="TreeGrafter"/>
</dbReference>
<dbReference type="VEuPathDB" id="VectorBase:ASTE003616"/>
<dbReference type="PANTHER" id="PTHR14381:SF1">
    <property type="entry name" value="F-BOX_WD REPEAT-CONTAINING PROTEIN 4"/>
    <property type="match status" value="1"/>
</dbReference>
<dbReference type="EnsemblMetazoa" id="ASTEI08130-RA">
    <property type="protein sequence ID" value="ASTEI08130-PA"/>
    <property type="gene ID" value="ASTEI08130"/>
</dbReference>
<sequence length="414" mass="47545">MPSESDTGSISSTSSRQLCDLDEYSLEHVFLFLSVADLDRCVLVCKKFQHIIQRFVFPKKCLRALVGGSPCGAALSLYAFTRRKRVKLDENWRYGRYEERSYFNHNVMYISRLAIDRDWLYITHRGRLQAHRRTKDRQMVATGSQWVMGVARDSDITSLVQMGDRFLMGRMNGQIVLYDPATTRSYSQTVTNDIIKAVDFNTDVYAVTTKNDSTYILNRSSLELEPLSMHSDGLLTESFVFPEAYETIKLNSNQLVGGKFHCSKKQALQLIDLFSCTMIQLNSPSMAVYDVLWMDEHCILSGNFDTTMRLIDTRTGGDEACWTDPYNASVYCLCYNGTYAVHCGMKYHHRANLYDIRVPNRCVQMYFPSKKHNHYSPVYSIAADCSQMFLVTDHNLRILNFDADWAATKDYAAM</sequence>
<dbReference type="GO" id="GO:0031146">
    <property type="term" value="P:SCF-dependent proteasomal ubiquitin-dependent protein catabolic process"/>
    <property type="evidence" value="ECO:0007669"/>
    <property type="project" value="TreeGrafter"/>
</dbReference>
<dbReference type="Proteomes" id="UP000076408">
    <property type="component" value="Unassembled WGS sequence"/>
</dbReference>
<proteinExistence type="predicted"/>
<dbReference type="InterPro" id="IPR036047">
    <property type="entry name" value="F-box-like_dom_sf"/>
</dbReference>
<protein>
    <submittedName>
        <fullName evidence="2">F-box domain-containing protein</fullName>
    </submittedName>
</protein>
<accession>A0A182YI44</accession>
<feature type="domain" description="F-box" evidence="1">
    <location>
        <begin position="18"/>
        <end position="58"/>
    </location>
</feature>
<dbReference type="Gene3D" id="2.130.10.10">
    <property type="entry name" value="YVTN repeat-like/Quinoprotein amine dehydrogenase"/>
    <property type="match status" value="1"/>
</dbReference>
<dbReference type="VEuPathDB" id="VectorBase:ASTEI20_031414"/>
<reference evidence="3" key="1">
    <citation type="journal article" date="2014" name="Genome Biol.">
        <title>Genome analysis of a major urban malaria vector mosquito, Anopheles stephensi.</title>
        <authorList>
            <person name="Jiang X."/>
            <person name="Peery A."/>
            <person name="Hall A.B."/>
            <person name="Sharma A."/>
            <person name="Chen X.G."/>
            <person name="Waterhouse R.M."/>
            <person name="Komissarov A."/>
            <person name="Riehle M.M."/>
            <person name="Shouche Y."/>
            <person name="Sharakhova M.V."/>
            <person name="Lawson D."/>
            <person name="Pakpour N."/>
            <person name="Arensburger P."/>
            <person name="Davidson V.L."/>
            <person name="Eiglmeier K."/>
            <person name="Emrich S."/>
            <person name="George P."/>
            <person name="Kennedy R.C."/>
            <person name="Mane S.P."/>
            <person name="Maslen G."/>
            <person name="Oringanje C."/>
            <person name="Qi Y."/>
            <person name="Settlage R."/>
            <person name="Tojo M."/>
            <person name="Tubio J.M."/>
            <person name="Unger M.F."/>
            <person name="Wang B."/>
            <person name="Vernick K.D."/>
            <person name="Ribeiro J.M."/>
            <person name="James A.A."/>
            <person name="Michel K."/>
            <person name="Riehle M.A."/>
            <person name="Luckhart S."/>
            <person name="Sharakhov I.V."/>
            <person name="Tu Z."/>
        </authorList>
    </citation>
    <scope>NUCLEOTIDE SEQUENCE [LARGE SCALE GENOMIC DNA]</scope>
    <source>
        <strain evidence="3">Indian</strain>
    </source>
</reference>
<dbReference type="VEuPathDB" id="VectorBase:ASTEI08130"/>
<organism evidence="2 3">
    <name type="scientific">Anopheles stephensi</name>
    <name type="common">Indo-Pakistan malaria mosquito</name>
    <dbReference type="NCBI Taxonomy" id="30069"/>
    <lineage>
        <taxon>Eukaryota</taxon>
        <taxon>Metazoa</taxon>
        <taxon>Ecdysozoa</taxon>
        <taxon>Arthropoda</taxon>
        <taxon>Hexapoda</taxon>
        <taxon>Insecta</taxon>
        <taxon>Pterygota</taxon>
        <taxon>Neoptera</taxon>
        <taxon>Endopterygota</taxon>
        <taxon>Diptera</taxon>
        <taxon>Nematocera</taxon>
        <taxon>Culicoidea</taxon>
        <taxon>Culicidae</taxon>
        <taxon>Anophelinae</taxon>
        <taxon>Anopheles</taxon>
    </lineage>
</organism>
<keyword evidence="3" id="KW-1185">Reference proteome</keyword>
<reference evidence="2" key="2">
    <citation type="submission" date="2020-05" db="UniProtKB">
        <authorList>
            <consortium name="EnsemblMetazoa"/>
        </authorList>
    </citation>
    <scope>IDENTIFICATION</scope>
    <source>
        <strain evidence="2">Indian</strain>
    </source>
</reference>
<dbReference type="SUPFAM" id="SSF50978">
    <property type="entry name" value="WD40 repeat-like"/>
    <property type="match status" value="1"/>
</dbReference>
<evidence type="ECO:0000313" key="3">
    <source>
        <dbReference type="Proteomes" id="UP000076408"/>
    </source>
</evidence>
<dbReference type="InterPro" id="IPR036322">
    <property type="entry name" value="WD40_repeat_dom_sf"/>
</dbReference>
<dbReference type="AlphaFoldDB" id="A0A182YI44"/>
<dbReference type="Pfam" id="PF00646">
    <property type="entry name" value="F-box"/>
    <property type="match status" value="1"/>
</dbReference>
<dbReference type="InterPro" id="IPR001810">
    <property type="entry name" value="F-box_dom"/>
</dbReference>
<dbReference type="InterPro" id="IPR015943">
    <property type="entry name" value="WD40/YVTN_repeat-like_dom_sf"/>
</dbReference>
<dbReference type="InterPro" id="IPR052301">
    <property type="entry name" value="SCF_F-box/WD-repeat"/>
</dbReference>
<evidence type="ECO:0000313" key="2">
    <source>
        <dbReference type="EnsemblMetazoa" id="ASTEI08130-PA"/>
    </source>
</evidence>
<dbReference type="PANTHER" id="PTHR14381">
    <property type="entry name" value="DACTYLIN"/>
    <property type="match status" value="1"/>
</dbReference>
<dbReference type="OMA" id="LTHFDMV"/>
<name>A0A182YI44_ANOST</name>
<dbReference type="SUPFAM" id="SSF81383">
    <property type="entry name" value="F-box domain"/>
    <property type="match status" value="1"/>
</dbReference>
<dbReference type="STRING" id="30069.A0A182YI44"/>
<evidence type="ECO:0000259" key="1">
    <source>
        <dbReference type="Pfam" id="PF00646"/>
    </source>
</evidence>